<name>A0A7W7KER5_PSENT</name>
<comment type="caution">
    <text evidence="1">The sequence shown here is derived from an EMBL/GenBank/DDBJ whole genome shotgun (WGS) entry which is preliminary data.</text>
</comment>
<protein>
    <submittedName>
        <fullName evidence="1">Uncharacterized protein</fullName>
    </submittedName>
</protein>
<reference evidence="1 2" key="1">
    <citation type="submission" date="2020-08" db="EMBL/GenBank/DDBJ databases">
        <title>Functional genomics of gut bacteria from endangered species of beetles.</title>
        <authorList>
            <person name="Carlos-Shanley C."/>
        </authorList>
    </citation>
    <scope>NUCLEOTIDE SEQUENCE [LARGE SCALE GENOMIC DNA]</scope>
    <source>
        <strain evidence="1 2">S00179</strain>
    </source>
</reference>
<organism evidence="1 2">
    <name type="scientific">Pseudomonas nitroreducens</name>
    <dbReference type="NCBI Taxonomy" id="46680"/>
    <lineage>
        <taxon>Bacteria</taxon>
        <taxon>Pseudomonadati</taxon>
        <taxon>Pseudomonadota</taxon>
        <taxon>Gammaproteobacteria</taxon>
        <taxon>Pseudomonadales</taxon>
        <taxon>Pseudomonadaceae</taxon>
        <taxon>Pseudomonas</taxon>
    </lineage>
</organism>
<evidence type="ECO:0000313" key="1">
    <source>
        <dbReference type="EMBL" id="MBB4861520.1"/>
    </source>
</evidence>
<sequence length="70" mass="7989">MTSAAAQQLKASEQKTEDADLVMDIHRMQRDNGFDAAQLVKAVREDYAHLGQARVNRLLEAYARMLERNQ</sequence>
<evidence type="ECO:0000313" key="2">
    <source>
        <dbReference type="Proteomes" id="UP000566995"/>
    </source>
</evidence>
<proteinExistence type="predicted"/>
<dbReference type="EMBL" id="JACHLI010000001">
    <property type="protein sequence ID" value="MBB4861520.1"/>
    <property type="molecule type" value="Genomic_DNA"/>
</dbReference>
<dbReference type="Proteomes" id="UP000566995">
    <property type="component" value="Unassembled WGS sequence"/>
</dbReference>
<dbReference type="AlphaFoldDB" id="A0A7W7KER5"/>
<gene>
    <name evidence="1" type="ORF">HNP46_000331</name>
</gene>
<dbReference type="RefSeq" id="WP_184585780.1">
    <property type="nucleotide sequence ID" value="NZ_JACHLI010000001.1"/>
</dbReference>
<accession>A0A7W7KER5</accession>